<keyword evidence="5" id="KW-1185">Reference proteome</keyword>
<feature type="domain" description="ASPIC/UnbV" evidence="3">
    <location>
        <begin position="522"/>
        <end position="588"/>
    </location>
</feature>
<dbReference type="KEGG" id="chk:D4L85_29070"/>
<proteinExistence type="predicted"/>
<organism evidence="4 5">
    <name type="scientific">Chryseolinea soli</name>
    <dbReference type="NCBI Taxonomy" id="2321403"/>
    <lineage>
        <taxon>Bacteria</taxon>
        <taxon>Pseudomonadati</taxon>
        <taxon>Bacteroidota</taxon>
        <taxon>Cytophagia</taxon>
        <taxon>Cytophagales</taxon>
        <taxon>Fulvivirgaceae</taxon>
        <taxon>Chryseolinea</taxon>
    </lineage>
</organism>
<dbReference type="AlphaFoldDB" id="A0A385SVQ5"/>
<evidence type="ECO:0000313" key="4">
    <source>
        <dbReference type="EMBL" id="AYB34381.1"/>
    </source>
</evidence>
<name>A0A385SVQ5_9BACT</name>
<dbReference type="RefSeq" id="WP_119757641.1">
    <property type="nucleotide sequence ID" value="NZ_CP032382.1"/>
</dbReference>
<feature type="signal peptide" evidence="2">
    <location>
        <begin position="1"/>
        <end position="24"/>
    </location>
</feature>
<dbReference type="Gene3D" id="2.130.10.130">
    <property type="entry name" value="Integrin alpha, N-terminal"/>
    <property type="match status" value="3"/>
</dbReference>
<dbReference type="SUPFAM" id="SSF69318">
    <property type="entry name" value="Integrin alpha N-terminal domain"/>
    <property type="match status" value="3"/>
</dbReference>
<dbReference type="Pfam" id="PF13517">
    <property type="entry name" value="FG-GAP_3"/>
    <property type="match status" value="6"/>
</dbReference>
<dbReference type="OrthoDB" id="9816120at2"/>
<sequence>MKGLHRQLFFLIVPLIFYHPSASAQVPLFESLPAPKTGVTFRNMLEETPKSNVLTYEYFFNGGGVAVGDVNNDGLDDLYFTANMKPNALYINQGNFKFKEIAKAAGVSCEVPWKTGVTMADVNGDGYLDLYVCFSGKGDPEKRRNKLFINNKDLTFTERAAEYGLDDPGYSTHASFFDYDHDGDLDMYLLNHNVVVIREFEYAKAKQTRDPYAGHKLFRNDNGHFKDVSEAAGIKGNPLGFGLGITVADINKDGWMDMYVSNDYVEPDYVYINNGDGTFTDRMTEYMQHISYFSMGCDVSDINNDAWPDIFTVDMLPEDNHRQKLLYGPENYEQYALMVMNGFYFQNMRNMLHLNNGNGTYSEIGQLAGVSKTDWSWAPLLADYDNDGWKDLFITNGYFRDYTNRDFLKYKGDYYFEKVKAHEKADTFHLVSTMTSTPVHDYAYRNNGDLTFTDVSKAWGFGAPNFSNGAAYADLDNDGDLDLVVNNENATASVFKNLSREQHPELHYLQVSLVASGMNTRAIGAKVKFYTGDKIQYQEHVPARGFQSAVSDRIHVGLGKVDVVDSIAITWPSGKQETLRQVKADQVLMVKEDENAKTVRPTMTPLNPVFEAADPLVGYAHVEAGFNDFKRQPLLLTMLTACGPVMATADVNGDGLTDVFVGGAEDNPGKLFVQTPAGSFNEVASLALGKKFTDADALFLDADGDKDMDLYIVSGGYNEYKEKDDALQDRLYLNDGKGKFTLASGLPDVRVSKSCIAARDFDHDGDVDVFLGGRVIPGKYPATPESFLLRNQNGKFENVAEAVAPGLSHIGMVTDAAWLDLNGDRWEDLVVMGEFMAIEVYVNEGGKRLVKSTDKFFDRSATGLWNKMIVYDFDGDGDEDIMAGNLGLNTQLHASATEPLTLVYKDFDNNGSLDPILVYYLQGKPYPFPTRDELLDQMYSMRKKFTSYASYADAQLNDVFSGGDLKDAISLKAEMLESVYLENTGQKLVPHSLPTQAQFAPLYAFALTDFNGDGHMDVIAAGNQSSIRIRMGVIDANFGQLLAGDGKGNFRYVPQGESGLTFIGDVKSLEMIRAGQDNYLLLGVNNVGIANYKLRKK</sequence>
<evidence type="ECO:0000256" key="2">
    <source>
        <dbReference type="SAM" id="SignalP"/>
    </source>
</evidence>
<evidence type="ECO:0000313" key="5">
    <source>
        <dbReference type="Proteomes" id="UP000266183"/>
    </source>
</evidence>
<dbReference type="PANTHER" id="PTHR16026:SF0">
    <property type="entry name" value="CARTILAGE ACIDIC PROTEIN 1"/>
    <property type="match status" value="1"/>
</dbReference>
<accession>A0A385SVQ5</accession>
<dbReference type="InterPro" id="IPR027039">
    <property type="entry name" value="Crtac1"/>
</dbReference>
<keyword evidence="1 2" id="KW-0732">Signal</keyword>
<protein>
    <submittedName>
        <fullName evidence="4">RNA-binding protein</fullName>
    </submittedName>
</protein>
<reference evidence="5" key="1">
    <citation type="submission" date="2018-09" db="EMBL/GenBank/DDBJ databases">
        <title>Chryseolinea sp. KIS68-18 isolated from soil.</title>
        <authorList>
            <person name="Weon H.-Y."/>
            <person name="Kwon S.-W."/>
            <person name="Lee S.A."/>
        </authorList>
    </citation>
    <scope>NUCLEOTIDE SEQUENCE [LARGE SCALE GENOMIC DNA]</scope>
    <source>
        <strain evidence="5">KIS68-18</strain>
    </source>
</reference>
<evidence type="ECO:0000259" key="3">
    <source>
        <dbReference type="Pfam" id="PF07593"/>
    </source>
</evidence>
<dbReference type="EMBL" id="CP032382">
    <property type="protein sequence ID" value="AYB34381.1"/>
    <property type="molecule type" value="Genomic_DNA"/>
</dbReference>
<dbReference type="InterPro" id="IPR028994">
    <property type="entry name" value="Integrin_alpha_N"/>
</dbReference>
<feature type="chain" id="PRO_5017175387" evidence="2">
    <location>
        <begin position="25"/>
        <end position="1097"/>
    </location>
</feature>
<gene>
    <name evidence="4" type="ORF">D4L85_29070</name>
</gene>
<dbReference type="InterPro" id="IPR013517">
    <property type="entry name" value="FG-GAP"/>
</dbReference>
<evidence type="ECO:0000256" key="1">
    <source>
        <dbReference type="ARBA" id="ARBA00022729"/>
    </source>
</evidence>
<dbReference type="InterPro" id="IPR011519">
    <property type="entry name" value="UnbV_ASPIC"/>
</dbReference>
<dbReference type="Pfam" id="PF07593">
    <property type="entry name" value="UnbV_ASPIC"/>
    <property type="match status" value="1"/>
</dbReference>
<dbReference type="PANTHER" id="PTHR16026">
    <property type="entry name" value="CARTILAGE ACIDIC PROTEIN 1"/>
    <property type="match status" value="1"/>
</dbReference>
<dbReference type="Proteomes" id="UP000266183">
    <property type="component" value="Chromosome"/>
</dbReference>